<dbReference type="InterPro" id="IPR006645">
    <property type="entry name" value="NGN-like_dom"/>
</dbReference>
<evidence type="ECO:0000256" key="1">
    <source>
        <dbReference type="ARBA" id="ARBA00023163"/>
    </source>
</evidence>
<gene>
    <name evidence="3" type="primary">loaP</name>
    <name evidence="3" type="ORF">LKD32_10180</name>
</gene>
<dbReference type="GO" id="GO:0006354">
    <property type="term" value="P:DNA-templated transcription elongation"/>
    <property type="evidence" value="ECO:0007669"/>
    <property type="project" value="InterPro"/>
</dbReference>
<protein>
    <submittedName>
        <fullName evidence="3">Antiterminator LoaP</fullName>
    </submittedName>
</protein>
<dbReference type="SUPFAM" id="SSF82679">
    <property type="entry name" value="N-utilization substance G protein NusG, N-terminal domain"/>
    <property type="match status" value="1"/>
</dbReference>
<dbReference type="Proteomes" id="UP001198962">
    <property type="component" value="Unassembled WGS sequence"/>
</dbReference>
<dbReference type="InterPro" id="IPR047663">
    <property type="entry name" value="Transcription_antiterm_LoaP"/>
</dbReference>
<reference evidence="3" key="1">
    <citation type="submission" date="2021-10" db="EMBL/GenBank/DDBJ databases">
        <title>Anaerobic single-cell dispensing facilitates the cultivation of human gut bacteria.</title>
        <authorList>
            <person name="Afrizal A."/>
        </authorList>
    </citation>
    <scope>NUCLEOTIDE SEQUENCE</scope>
    <source>
        <strain evidence="3">CLA-AA-H274</strain>
    </source>
</reference>
<evidence type="ECO:0000313" key="4">
    <source>
        <dbReference type="Proteomes" id="UP001198962"/>
    </source>
</evidence>
<dbReference type="AlphaFoldDB" id="A0AAE3ATY0"/>
<evidence type="ECO:0000313" key="3">
    <source>
        <dbReference type="EMBL" id="MCC2165237.1"/>
    </source>
</evidence>
<proteinExistence type="predicted"/>
<accession>A0AAE3ATY0</accession>
<feature type="domain" description="NusG-like N-terminal" evidence="2">
    <location>
        <begin position="7"/>
        <end position="104"/>
    </location>
</feature>
<dbReference type="Pfam" id="PF02357">
    <property type="entry name" value="NusG"/>
    <property type="match status" value="1"/>
</dbReference>
<dbReference type="EMBL" id="JAJEPU010000029">
    <property type="protein sequence ID" value="MCC2165237.1"/>
    <property type="molecule type" value="Genomic_DNA"/>
</dbReference>
<dbReference type="Gene3D" id="3.30.70.940">
    <property type="entry name" value="NusG, N-terminal domain"/>
    <property type="match status" value="1"/>
</dbReference>
<dbReference type="InterPro" id="IPR036735">
    <property type="entry name" value="NGN_dom_sf"/>
</dbReference>
<dbReference type="NCBIfam" id="NF033641">
    <property type="entry name" value="antiterm_LoaP"/>
    <property type="match status" value="1"/>
</dbReference>
<dbReference type="GO" id="GO:0006355">
    <property type="term" value="P:regulation of DNA-templated transcription"/>
    <property type="evidence" value="ECO:0007669"/>
    <property type="project" value="InterPro"/>
</dbReference>
<name>A0AAE3ATY0_9FIRM</name>
<keyword evidence="1" id="KW-0804">Transcription</keyword>
<organism evidence="3 4">
    <name type="scientific">Brotaphodocola catenula</name>
    <dbReference type="NCBI Taxonomy" id="2885361"/>
    <lineage>
        <taxon>Bacteria</taxon>
        <taxon>Bacillati</taxon>
        <taxon>Bacillota</taxon>
        <taxon>Clostridia</taxon>
        <taxon>Lachnospirales</taxon>
        <taxon>Lachnospiraceae</taxon>
        <taxon>Brotaphodocola</taxon>
    </lineage>
</organism>
<evidence type="ECO:0000259" key="2">
    <source>
        <dbReference type="Pfam" id="PF02357"/>
    </source>
</evidence>
<sequence length="174" mass="20655">MQENTANWYAIHIDRQDQEGRILDYCQALGKDLLKDAFFPRIRYYKRYQGAWHEEEKLLFPKYFFVVTDQIEQLYKLFQKAPKPIEILGTGDTPVELSNDEIHLLNKLMNHRHEIEMSTGRICDGHLEVSSGPLRGMEDMVRKIDRHKRMAIIRTQMLQREMEMQVGLEVTEKS</sequence>
<comment type="caution">
    <text evidence="3">The sequence shown here is derived from an EMBL/GenBank/DDBJ whole genome shotgun (WGS) entry which is preliminary data.</text>
</comment>
<keyword evidence="4" id="KW-1185">Reference proteome</keyword>